<gene>
    <name evidence="4" type="ORF">N0F65_005003</name>
</gene>
<dbReference type="CDD" id="cd02248">
    <property type="entry name" value="Peptidase_C1A"/>
    <property type="match status" value="1"/>
</dbReference>
<reference evidence="4" key="1">
    <citation type="submission" date="2022-11" db="EMBL/GenBank/DDBJ databases">
        <authorList>
            <person name="Morgan W.R."/>
            <person name="Tartar A."/>
        </authorList>
    </citation>
    <scope>NUCLEOTIDE SEQUENCE</scope>
    <source>
        <strain evidence="4">ARSEF 373</strain>
    </source>
</reference>
<sequence length="345" mass="37639">MDTNVLHPRFHSRFLQERAQVEEDLREWERSPYAVAAQDFHGQSEATWTLDDKLLRFFATKMAAEEMSALNPHATFSTATPFALLTDEEFADVLTRSFSNGADAIAELPSAAAAPRADVLADTVDWSTTSQCIAPVKSQGRCGNCWAFGTTAGAESFYCLKKNNGSLVVMSEQDLTSCDPTNQGCNGGWGEYALRFISKRGICTQAEYPYTSGVTQESGECLRQQNHCTPVQTGISGSVRLDNNDNAMMSWLGVQPVSVALAGGNPAWRTYRSGVITSCPSNRIDHVVLVVGYGSLDGVDHYKIKNSWGSWWGMNGYVYLKRGSPSLPAGSDGTCEMLSSPFTPY</sequence>
<dbReference type="InterPro" id="IPR038765">
    <property type="entry name" value="Papain-like_cys_pep_sf"/>
</dbReference>
<comment type="caution">
    <text evidence="4">The sequence shown here is derived from an EMBL/GenBank/DDBJ whole genome shotgun (WGS) entry which is preliminary data.</text>
</comment>
<dbReference type="PANTHER" id="PTHR12411">
    <property type="entry name" value="CYSTEINE PROTEASE FAMILY C1-RELATED"/>
    <property type="match status" value="1"/>
</dbReference>
<dbReference type="InterPro" id="IPR013128">
    <property type="entry name" value="Peptidase_C1A"/>
</dbReference>
<dbReference type="SUPFAM" id="SSF54001">
    <property type="entry name" value="Cysteine proteinases"/>
    <property type="match status" value="1"/>
</dbReference>
<dbReference type="SMART" id="SM00645">
    <property type="entry name" value="Pept_C1"/>
    <property type="match status" value="1"/>
</dbReference>
<dbReference type="EMBL" id="DAKRPA010000002">
    <property type="protein sequence ID" value="DBA05153.1"/>
    <property type="molecule type" value="Genomic_DNA"/>
</dbReference>
<dbReference type="InterPro" id="IPR000169">
    <property type="entry name" value="Pept_cys_AS"/>
</dbReference>
<reference evidence="4" key="2">
    <citation type="journal article" date="2023" name="Microbiol Resour">
        <title>Decontamination and Annotation of the Draft Genome Sequence of the Oomycete Lagenidium giganteum ARSEF 373.</title>
        <authorList>
            <person name="Morgan W.R."/>
            <person name="Tartar A."/>
        </authorList>
    </citation>
    <scope>NUCLEOTIDE SEQUENCE</scope>
    <source>
        <strain evidence="4">ARSEF 373</strain>
    </source>
</reference>
<keyword evidence="5" id="KW-1185">Reference proteome</keyword>
<evidence type="ECO:0000259" key="3">
    <source>
        <dbReference type="SMART" id="SM00645"/>
    </source>
</evidence>
<evidence type="ECO:0000313" key="4">
    <source>
        <dbReference type="EMBL" id="DBA05153.1"/>
    </source>
</evidence>
<organism evidence="4 5">
    <name type="scientific">Lagenidium giganteum</name>
    <dbReference type="NCBI Taxonomy" id="4803"/>
    <lineage>
        <taxon>Eukaryota</taxon>
        <taxon>Sar</taxon>
        <taxon>Stramenopiles</taxon>
        <taxon>Oomycota</taxon>
        <taxon>Peronosporomycetes</taxon>
        <taxon>Pythiales</taxon>
        <taxon>Pythiaceae</taxon>
    </lineage>
</organism>
<feature type="domain" description="Peptidase C1A papain C-terminal" evidence="3">
    <location>
        <begin position="120"/>
        <end position="345"/>
    </location>
</feature>
<dbReference type="InterPro" id="IPR000668">
    <property type="entry name" value="Peptidase_C1A_C"/>
</dbReference>
<dbReference type="PRINTS" id="PR00705">
    <property type="entry name" value="PAPAIN"/>
</dbReference>
<name>A0AAV2ZDY7_9STRA</name>
<dbReference type="Proteomes" id="UP001146120">
    <property type="component" value="Unassembled WGS sequence"/>
</dbReference>
<dbReference type="PROSITE" id="PS00139">
    <property type="entry name" value="THIOL_PROTEASE_CYS"/>
    <property type="match status" value="1"/>
</dbReference>
<evidence type="ECO:0000256" key="2">
    <source>
        <dbReference type="ARBA" id="ARBA00023145"/>
    </source>
</evidence>
<accession>A0AAV2ZDY7</accession>
<dbReference type="InterPro" id="IPR039417">
    <property type="entry name" value="Peptidase_C1A_papain-like"/>
</dbReference>
<dbReference type="GO" id="GO:0006508">
    <property type="term" value="P:proteolysis"/>
    <property type="evidence" value="ECO:0007669"/>
    <property type="project" value="InterPro"/>
</dbReference>
<evidence type="ECO:0000256" key="1">
    <source>
        <dbReference type="ARBA" id="ARBA00008455"/>
    </source>
</evidence>
<dbReference type="AlphaFoldDB" id="A0AAV2ZDY7"/>
<dbReference type="Pfam" id="PF00112">
    <property type="entry name" value="Peptidase_C1"/>
    <property type="match status" value="1"/>
</dbReference>
<dbReference type="GO" id="GO:0008234">
    <property type="term" value="F:cysteine-type peptidase activity"/>
    <property type="evidence" value="ECO:0007669"/>
    <property type="project" value="InterPro"/>
</dbReference>
<comment type="similarity">
    <text evidence="1">Belongs to the peptidase C1 family.</text>
</comment>
<protein>
    <recommendedName>
        <fullName evidence="3">Peptidase C1A papain C-terminal domain-containing protein</fullName>
    </recommendedName>
</protein>
<keyword evidence="2" id="KW-0865">Zymogen</keyword>
<evidence type="ECO:0000313" key="5">
    <source>
        <dbReference type="Proteomes" id="UP001146120"/>
    </source>
</evidence>
<proteinExistence type="inferred from homology"/>
<dbReference type="Gene3D" id="3.90.70.10">
    <property type="entry name" value="Cysteine proteinases"/>
    <property type="match status" value="1"/>
</dbReference>